<dbReference type="GO" id="GO:0009423">
    <property type="term" value="P:chorismate biosynthetic process"/>
    <property type="evidence" value="ECO:0007669"/>
    <property type="project" value="TreeGrafter"/>
</dbReference>
<evidence type="ECO:0000313" key="3">
    <source>
        <dbReference type="Proteomes" id="UP001220324"/>
    </source>
</evidence>
<gene>
    <name evidence="2" type="ORF">N7494_009012</name>
</gene>
<name>A0AAD6GB80_9EURO</name>
<dbReference type="Pfam" id="PF08501">
    <property type="entry name" value="Shikimate_dh_N"/>
    <property type="match status" value="1"/>
</dbReference>
<dbReference type="SUPFAM" id="SSF51735">
    <property type="entry name" value="NAD(P)-binding Rossmann-fold domains"/>
    <property type="match status" value="1"/>
</dbReference>
<sequence length="320" mass="35121">MDILHKSYEYGKSPLTPSSLSSSSNAFLFGGNISRSLSPLLHGILFRSVNASWTYHLAQTTDKNEFLAKLADLKSIGVSITMPNKVTFGPLLDDLTEEARGIGAVNTAFVRLDSTGNRRWIGTNTDCVGIREAILQHNPHAASKAKGQPAMVIGGGGAARSAIYALWKWFSPSEIYIANRLQSEVDDIADFFTKTMPSTRLRYIPDVNAAQNLPSPSIVIGTTPDYPPSEPGEVLCWEISEYILRKSKGGLLVDMCYMPSTETRLLCTARKAGWVVIRGTEVLVRVCVAQQVLWLERESNERGVEEAMAAIAMPDRNVKL</sequence>
<reference evidence="2 3" key="1">
    <citation type="journal article" date="2023" name="IMA Fungus">
        <title>Comparative genomic study of the Penicillium genus elucidates a diverse pangenome and 15 lateral gene transfer events.</title>
        <authorList>
            <person name="Petersen C."/>
            <person name="Sorensen T."/>
            <person name="Nielsen M.R."/>
            <person name="Sondergaard T.E."/>
            <person name="Sorensen J.L."/>
            <person name="Fitzpatrick D.A."/>
            <person name="Frisvad J.C."/>
            <person name="Nielsen K.L."/>
        </authorList>
    </citation>
    <scope>NUCLEOTIDE SEQUENCE [LARGE SCALE GENOMIC DNA]</scope>
    <source>
        <strain evidence="2 3">IBT 35679</strain>
    </source>
</reference>
<dbReference type="PANTHER" id="PTHR21089">
    <property type="entry name" value="SHIKIMATE DEHYDROGENASE"/>
    <property type="match status" value="1"/>
</dbReference>
<keyword evidence="3" id="KW-1185">Reference proteome</keyword>
<dbReference type="GO" id="GO:0004764">
    <property type="term" value="F:shikimate 3-dehydrogenase (NADP+) activity"/>
    <property type="evidence" value="ECO:0007669"/>
    <property type="project" value="InterPro"/>
</dbReference>
<dbReference type="InterPro" id="IPR036291">
    <property type="entry name" value="NAD(P)-bd_dom_sf"/>
</dbReference>
<dbReference type="SUPFAM" id="SSF53223">
    <property type="entry name" value="Aminoacid dehydrogenase-like, N-terminal domain"/>
    <property type="match status" value="1"/>
</dbReference>
<dbReference type="GO" id="GO:0019632">
    <property type="term" value="P:shikimate metabolic process"/>
    <property type="evidence" value="ECO:0007669"/>
    <property type="project" value="TreeGrafter"/>
</dbReference>
<dbReference type="InterPro" id="IPR013708">
    <property type="entry name" value="Shikimate_DH-bd_N"/>
</dbReference>
<evidence type="ECO:0000259" key="1">
    <source>
        <dbReference type="Pfam" id="PF08501"/>
    </source>
</evidence>
<dbReference type="PANTHER" id="PTHR21089:SF1">
    <property type="entry name" value="BIFUNCTIONAL 3-DEHYDROQUINATE DEHYDRATASE_SHIKIMATE DEHYDROGENASE, CHLOROPLASTIC"/>
    <property type="match status" value="1"/>
</dbReference>
<accession>A0AAD6GB80</accession>
<dbReference type="Gene3D" id="3.40.50.10860">
    <property type="entry name" value="Leucine Dehydrogenase, chain A, domain 1"/>
    <property type="match status" value="1"/>
</dbReference>
<dbReference type="Gene3D" id="3.40.50.720">
    <property type="entry name" value="NAD(P)-binding Rossmann-like Domain"/>
    <property type="match status" value="1"/>
</dbReference>
<dbReference type="EMBL" id="JAQIZZ010000007">
    <property type="protein sequence ID" value="KAJ5532460.1"/>
    <property type="molecule type" value="Genomic_DNA"/>
</dbReference>
<feature type="domain" description="Shikimate dehydrogenase substrate binding N-terminal" evidence="1">
    <location>
        <begin position="28"/>
        <end position="107"/>
    </location>
</feature>
<protein>
    <recommendedName>
        <fullName evidence="1">Shikimate dehydrogenase substrate binding N-terminal domain-containing protein</fullName>
    </recommendedName>
</protein>
<evidence type="ECO:0000313" key="2">
    <source>
        <dbReference type="EMBL" id="KAJ5532460.1"/>
    </source>
</evidence>
<comment type="caution">
    <text evidence="2">The sequence shown here is derived from an EMBL/GenBank/DDBJ whole genome shotgun (WGS) entry which is preliminary data.</text>
</comment>
<dbReference type="AlphaFoldDB" id="A0AAD6GB80"/>
<dbReference type="InterPro" id="IPR046346">
    <property type="entry name" value="Aminoacid_DH-like_N_sf"/>
</dbReference>
<dbReference type="Proteomes" id="UP001220324">
    <property type="component" value="Unassembled WGS sequence"/>
</dbReference>
<proteinExistence type="predicted"/>
<organism evidence="2 3">
    <name type="scientific">Penicillium frequentans</name>
    <dbReference type="NCBI Taxonomy" id="3151616"/>
    <lineage>
        <taxon>Eukaryota</taxon>
        <taxon>Fungi</taxon>
        <taxon>Dikarya</taxon>
        <taxon>Ascomycota</taxon>
        <taxon>Pezizomycotina</taxon>
        <taxon>Eurotiomycetes</taxon>
        <taxon>Eurotiomycetidae</taxon>
        <taxon>Eurotiales</taxon>
        <taxon>Aspergillaceae</taxon>
        <taxon>Penicillium</taxon>
    </lineage>
</organism>
<dbReference type="CDD" id="cd01065">
    <property type="entry name" value="NAD_bind_Shikimate_DH"/>
    <property type="match status" value="1"/>
</dbReference>
<dbReference type="InterPro" id="IPR022893">
    <property type="entry name" value="Shikimate_DH_fam"/>
</dbReference>